<reference evidence="1 2" key="1">
    <citation type="submission" date="2019-12" db="EMBL/GenBank/DDBJ databases">
        <authorList>
            <person name="Alioto T."/>
            <person name="Alioto T."/>
            <person name="Gomez Garrido J."/>
        </authorList>
    </citation>
    <scope>NUCLEOTIDE SEQUENCE [LARGE SCALE GENOMIC DNA]</scope>
</reference>
<dbReference type="EMBL" id="CACTIH010000274">
    <property type="protein sequence ID" value="CAA2958583.1"/>
    <property type="molecule type" value="Genomic_DNA"/>
</dbReference>
<dbReference type="OrthoDB" id="10610577at2759"/>
<proteinExistence type="predicted"/>
<evidence type="ECO:0000313" key="2">
    <source>
        <dbReference type="Proteomes" id="UP000594638"/>
    </source>
</evidence>
<accession>A0A8S0PY73</accession>
<evidence type="ECO:0000313" key="1">
    <source>
        <dbReference type="EMBL" id="CAA2958583.1"/>
    </source>
</evidence>
<dbReference type="Proteomes" id="UP000594638">
    <property type="component" value="Unassembled WGS sequence"/>
</dbReference>
<dbReference type="Gramene" id="OE9A022772T1">
    <property type="protein sequence ID" value="OE9A022772C1"/>
    <property type="gene ID" value="OE9A022772"/>
</dbReference>
<gene>
    <name evidence="1" type="ORF">OLEA9_A022772</name>
</gene>
<keyword evidence="2" id="KW-1185">Reference proteome</keyword>
<protein>
    <submittedName>
        <fullName evidence="1">Uncharacterized protein</fullName>
    </submittedName>
</protein>
<name>A0A8S0PY73_OLEEU</name>
<dbReference type="AlphaFoldDB" id="A0A8S0PY73"/>
<comment type="caution">
    <text evidence="1">The sequence shown here is derived from an EMBL/GenBank/DDBJ whole genome shotgun (WGS) entry which is preliminary data.</text>
</comment>
<organism evidence="1 2">
    <name type="scientific">Olea europaea subsp. europaea</name>
    <dbReference type="NCBI Taxonomy" id="158383"/>
    <lineage>
        <taxon>Eukaryota</taxon>
        <taxon>Viridiplantae</taxon>
        <taxon>Streptophyta</taxon>
        <taxon>Embryophyta</taxon>
        <taxon>Tracheophyta</taxon>
        <taxon>Spermatophyta</taxon>
        <taxon>Magnoliopsida</taxon>
        <taxon>eudicotyledons</taxon>
        <taxon>Gunneridae</taxon>
        <taxon>Pentapetalae</taxon>
        <taxon>asterids</taxon>
        <taxon>lamiids</taxon>
        <taxon>Lamiales</taxon>
        <taxon>Oleaceae</taxon>
        <taxon>Oleeae</taxon>
        <taxon>Olea</taxon>
    </lineage>
</organism>
<sequence>MESGFPLTRIEPDMVHPVLFDATAERNVVFPAPDGPMTADILPGKNFPVTLLIRCLCFFFKVMMFGLLELLGNLGGSDESLVHQFYVKMCVTTDFASL</sequence>